<evidence type="ECO:0000256" key="3">
    <source>
        <dbReference type="ARBA" id="ARBA00005150"/>
    </source>
</evidence>
<dbReference type="PANTHER" id="PTHR11136">
    <property type="entry name" value="FOLYLPOLYGLUTAMATE SYNTHASE-RELATED"/>
    <property type="match status" value="1"/>
</dbReference>
<evidence type="ECO:0000259" key="22">
    <source>
        <dbReference type="Pfam" id="PF02875"/>
    </source>
</evidence>
<evidence type="ECO:0000256" key="14">
    <source>
        <dbReference type="ARBA" id="ARBA00030048"/>
    </source>
</evidence>
<keyword evidence="13" id="KW-0289">Folate biosynthesis</keyword>
<evidence type="ECO:0000256" key="7">
    <source>
        <dbReference type="ARBA" id="ARBA00019357"/>
    </source>
</evidence>
<evidence type="ECO:0000256" key="18">
    <source>
        <dbReference type="ARBA" id="ARBA00047808"/>
    </source>
</evidence>
<sequence>MTRFEEVINFLYAQLPVFHREGKKAYKPGLGNIESLSAQLGNPHEAFKSLHIAGTNGKGSSSHFMASILQEHGYKVGLYTSPHLKSFTERIKINGQEIDKQWIIDFFDQYQPLLASIRPSFFEWTVIMAFQYFKEQQVDFAIIETGLGGRLDSTNIINPLGCLITNIGYDHQDILGDSLELIAGEKAGIIKANTPVCISEKQIETTTIFQAKANSEHANLRFASEKVHVGDPEFKKAGMQLEVGTTTWGKFILESPYAGIYQVNNLRGVIAWCEQLNELGIIPFEIQKIQSGIAACRKNTMLRGRWEVYQENPWIVADTGHNESGITQILEQVKQFHPSHLTIILGMVADKDIDRVLKLFPKEAAYLFTEAHNPRALKADKLQEMASRHGLTGQLAENVNQAIKLACKSESDFILITGSTYLVAEIEETF</sequence>
<evidence type="ECO:0000256" key="10">
    <source>
        <dbReference type="ARBA" id="ARBA00022741"/>
    </source>
</evidence>
<evidence type="ECO:0000256" key="19">
    <source>
        <dbReference type="ARBA" id="ARBA00049035"/>
    </source>
</evidence>
<evidence type="ECO:0000256" key="4">
    <source>
        <dbReference type="ARBA" id="ARBA00008276"/>
    </source>
</evidence>
<name>A0ABW6D353_9BACT</name>
<dbReference type="Proteomes" id="UP001598114">
    <property type="component" value="Unassembled WGS sequence"/>
</dbReference>
<evidence type="ECO:0000259" key="23">
    <source>
        <dbReference type="Pfam" id="PF08245"/>
    </source>
</evidence>
<evidence type="ECO:0000256" key="5">
    <source>
        <dbReference type="ARBA" id="ARBA00013023"/>
    </source>
</evidence>
<evidence type="ECO:0000256" key="16">
    <source>
        <dbReference type="ARBA" id="ARBA00032510"/>
    </source>
</evidence>
<keyword evidence="10 21" id="KW-0547">Nucleotide-binding</keyword>
<feature type="domain" description="Mur ligase central" evidence="23">
    <location>
        <begin position="52"/>
        <end position="271"/>
    </location>
</feature>
<dbReference type="Pfam" id="PF08245">
    <property type="entry name" value="Mur_ligase_M"/>
    <property type="match status" value="1"/>
</dbReference>
<dbReference type="InterPro" id="IPR004101">
    <property type="entry name" value="Mur_ligase_C"/>
</dbReference>
<evidence type="ECO:0000256" key="11">
    <source>
        <dbReference type="ARBA" id="ARBA00022840"/>
    </source>
</evidence>
<reference evidence="24 25" key="1">
    <citation type="submission" date="2024-03" db="EMBL/GenBank/DDBJ databases">
        <title>Aquirufa genome sequencing.</title>
        <authorList>
            <person name="Pitt A."/>
            <person name="Hahn M.W."/>
        </authorList>
    </citation>
    <scope>NUCLEOTIDE SEQUENCE [LARGE SCALE GENOMIC DNA]</scope>
    <source>
        <strain evidence="24 25">PLAD-142S6K</strain>
    </source>
</reference>
<dbReference type="InterPro" id="IPR013221">
    <property type="entry name" value="Mur_ligase_cen"/>
</dbReference>
<keyword evidence="12" id="KW-0460">Magnesium</keyword>
<dbReference type="EMBL" id="JBBKYA010000005">
    <property type="protein sequence ID" value="MFD3276646.1"/>
    <property type="molecule type" value="Genomic_DNA"/>
</dbReference>
<evidence type="ECO:0000256" key="1">
    <source>
        <dbReference type="ARBA" id="ARBA00002714"/>
    </source>
</evidence>
<dbReference type="Gene3D" id="3.90.190.20">
    <property type="entry name" value="Mur ligase, C-terminal domain"/>
    <property type="match status" value="1"/>
</dbReference>
<feature type="domain" description="Mur ligase C-terminal" evidence="22">
    <location>
        <begin position="304"/>
        <end position="419"/>
    </location>
</feature>
<comment type="pathway">
    <text evidence="3">Cofactor biosynthesis; tetrahydrofolylpolyglutamate biosynthesis.</text>
</comment>
<dbReference type="SUPFAM" id="SSF53244">
    <property type="entry name" value="MurD-like peptide ligases, peptide-binding domain"/>
    <property type="match status" value="1"/>
</dbReference>
<evidence type="ECO:0000256" key="2">
    <source>
        <dbReference type="ARBA" id="ARBA00004799"/>
    </source>
</evidence>
<dbReference type="PANTHER" id="PTHR11136:SF0">
    <property type="entry name" value="DIHYDROFOLATE SYNTHETASE-RELATED"/>
    <property type="match status" value="1"/>
</dbReference>
<dbReference type="InterPro" id="IPR001645">
    <property type="entry name" value="Folylpolyglutamate_synth"/>
</dbReference>
<keyword evidence="8 21" id="KW-0436">Ligase</keyword>
<dbReference type="InterPro" id="IPR036565">
    <property type="entry name" value="Mur-like_cat_sf"/>
</dbReference>
<evidence type="ECO:0000256" key="15">
    <source>
        <dbReference type="ARBA" id="ARBA00030592"/>
    </source>
</evidence>
<evidence type="ECO:0000313" key="25">
    <source>
        <dbReference type="Proteomes" id="UP001598114"/>
    </source>
</evidence>
<comment type="pathway">
    <text evidence="2">Cofactor biosynthesis; tetrahydrofolate biosynthesis; 7,8-dihydrofolate from 2-amino-4-hydroxy-6-hydroxymethyl-7,8-dihydropteridine diphosphate and 4-aminobenzoate: step 2/2.</text>
</comment>
<dbReference type="PIRSF" id="PIRSF001563">
    <property type="entry name" value="Folylpolyglu_synth"/>
    <property type="match status" value="1"/>
</dbReference>
<dbReference type="InterPro" id="IPR036615">
    <property type="entry name" value="Mur_ligase_C_dom_sf"/>
</dbReference>
<comment type="catalytic activity">
    <reaction evidence="18">
        <text>10-formyltetrahydrofolyl-(gamma-L-Glu)(n) + L-glutamate + ATP = 10-formyltetrahydrofolyl-(gamma-L-Glu)(n+1) + ADP + phosphate + H(+)</text>
        <dbReference type="Rhea" id="RHEA:51904"/>
        <dbReference type="Rhea" id="RHEA-COMP:13088"/>
        <dbReference type="Rhea" id="RHEA-COMP:14300"/>
        <dbReference type="ChEBI" id="CHEBI:15378"/>
        <dbReference type="ChEBI" id="CHEBI:29985"/>
        <dbReference type="ChEBI" id="CHEBI:30616"/>
        <dbReference type="ChEBI" id="CHEBI:43474"/>
        <dbReference type="ChEBI" id="CHEBI:134413"/>
        <dbReference type="ChEBI" id="CHEBI:456216"/>
        <dbReference type="EC" id="6.3.2.17"/>
    </reaction>
</comment>
<evidence type="ECO:0000313" key="24">
    <source>
        <dbReference type="EMBL" id="MFD3276646.1"/>
    </source>
</evidence>
<keyword evidence="9" id="KW-0479">Metal-binding</keyword>
<comment type="function">
    <text evidence="1">Functions in two distinct reactions of the de novo folate biosynthetic pathway. Catalyzes the addition of a glutamate residue to dihydropteroate (7,8-dihydropteroate or H2Pte) to form dihydrofolate (7,8-dihydrofolate monoglutamate or H2Pte-Glu). Also catalyzes successive additions of L-glutamate to tetrahydrofolate or 10-formyltetrahydrofolate or 5,10-methylenetetrahydrofolate, leading to folylpolyglutamate derivatives.</text>
</comment>
<organism evidence="24 25">
    <name type="scientific">Aquirufa echingensis</name>
    <dbReference type="NCBI Taxonomy" id="3096516"/>
    <lineage>
        <taxon>Bacteria</taxon>
        <taxon>Pseudomonadati</taxon>
        <taxon>Bacteroidota</taxon>
        <taxon>Cytophagia</taxon>
        <taxon>Cytophagales</taxon>
        <taxon>Flectobacillaceae</taxon>
        <taxon>Aquirufa</taxon>
    </lineage>
</organism>
<keyword evidence="25" id="KW-1185">Reference proteome</keyword>
<comment type="catalytic activity">
    <reaction evidence="17">
        <text>(6S)-5,6,7,8-tetrahydrofolyl-(gamma-L-Glu)(n) + L-glutamate + ATP = (6S)-5,6,7,8-tetrahydrofolyl-(gamma-L-Glu)(n+1) + ADP + phosphate + H(+)</text>
        <dbReference type="Rhea" id="RHEA:10580"/>
        <dbReference type="Rhea" id="RHEA-COMP:14738"/>
        <dbReference type="Rhea" id="RHEA-COMP:14740"/>
        <dbReference type="ChEBI" id="CHEBI:15378"/>
        <dbReference type="ChEBI" id="CHEBI:29985"/>
        <dbReference type="ChEBI" id="CHEBI:30616"/>
        <dbReference type="ChEBI" id="CHEBI:43474"/>
        <dbReference type="ChEBI" id="CHEBI:141005"/>
        <dbReference type="ChEBI" id="CHEBI:456216"/>
        <dbReference type="EC" id="6.3.2.17"/>
    </reaction>
</comment>
<gene>
    <name evidence="24" type="ORF">SKC38_10450</name>
</gene>
<dbReference type="PROSITE" id="PS01011">
    <property type="entry name" value="FOLYLPOLYGLU_SYNT_1"/>
    <property type="match status" value="1"/>
</dbReference>
<dbReference type="SUPFAM" id="SSF53623">
    <property type="entry name" value="MurD-like peptide ligases, catalytic domain"/>
    <property type="match status" value="1"/>
</dbReference>
<protein>
    <recommendedName>
        <fullName evidence="7">Dihydrofolate synthase/folylpolyglutamate synthase</fullName>
        <ecNumber evidence="5">6.3.2.12</ecNumber>
        <ecNumber evidence="6">6.3.2.17</ecNumber>
    </recommendedName>
    <alternativeName>
        <fullName evidence="16">Folylpoly-gamma-glutamate synthetase-dihydrofolate synthetase</fullName>
    </alternativeName>
    <alternativeName>
        <fullName evidence="14">Folylpolyglutamate synthetase</fullName>
    </alternativeName>
    <alternativeName>
        <fullName evidence="15">Tetrahydrofolylpolyglutamate synthase</fullName>
    </alternativeName>
</protein>
<dbReference type="Gene3D" id="3.40.1190.10">
    <property type="entry name" value="Mur-like, catalytic domain"/>
    <property type="match status" value="1"/>
</dbReference>
<evidence type="ECO:0000256" key="17">
    <source>
        <dbReference type="ARBA" id="ARBA00047493"/>
    </source>
</evidence>
<dbReference type="Pfam" id="PF02875">
    <property type="entry name" value="Mur_ligase_C"/>
    <property type="match status" value="1"/>
</dbReference>
<evidence type="ECO:0000256" key="13">
    <source>
        <dbReference type="ARBA" id="ARBA00022909"/>
    </source>
</evidence>
<dbReference type="GO" id="GO:0016874">
    <property type="term" value="F:ligase activity"/>
    <property type="evidence" value="ECO:0007669"/>
    <property type="project" value="UniProtKB-KW"/>
</dbReference>
<comment type="catalytic activity">
    <reaction evidence="19">
        <text>(6R)-5,10-methylenetetrahydrofolyl-(gamma-L-Glu)(n) + L-glutamate + ATP = (6R)-5,10-methylenetetrahydrofolyl-(gamma-L-Glu)(n+1) + ADP + phosphate + H(+)</text>
        <dbReference type="Rhea" id="RHEA:51912"/>
        <dbReference type="Rhea" id="RHEA-COMP:13257"/>
        <dbReference type="Rhea" id="RHEA-COMP:13258"/>
        <dbReference type="ChEBI" id="CHEBI:15378"/>
        <dbReference type="ChEBI" id="CHEBI:29985"/>
        <dbReference type="ChEBI" id="CHEBI:30616"/>
        <dbReference type="ChEBI" id="CHEBI:43474"/>
        <dbReference type="ChEBI" id="CHEBI:136572"/>
        <dbReference type="ChEBI" id="CHEBI:456216"/>
        <dbReference type="EC" id="6.3.2.17"/>
    </reaction>
</comment>
<evidence type="ECO:0000256" key="20">
    <source>
        <dbReference type="ARBA" id="ARBA00049161"/>
    </source>
</evidence>
<dbReference type="RefSeq" id="WP_377977090.1">
    <property type="nucleotide sequence ID" value="NZ_JBBKYA010000005.1"/>
</dbReference>
<comment type="catalytic activity">
    <reaction evidence="20">
        <text>7,8-dihydropteroate + L-glutamate + ATP = 7,8-dihydrofolate + ADP + phosphate + H(+)</text>
        <dbReference type="Rhea" id="RHEA:23584"/>
        <dbReference type="ChEBI" id="CHEBI:15378"/>
        <dbReference type="ChEBI" id="CHEBI:17839"/>
        <dbReference type="ChEBI" id="CHEBI:29985"/>
        <dbReference type="ChEBI" id="CHEBI:30616"/>
        <dbReference type="ChEBI" id="CHEBI:43474"/>
        <dbReference type="ChEBI" id="CHEBI:57451"/>
        <dbReference type="ChEBI" id="CHEBI:456216"/>
        <dbReference type="EC" id="6.3.2.12"/>
    </reaction>
</comment>
<evidence type="ECO:0000256" key="8">
    <source>
        <dbReference type="ARBA" id="ARBA00022598"/>
    </source>
</evidence>
<proteinExistence type="inferred from homology"/>
<dbReference type="InterPro" id="IPR018109">
    <property type="entry name" value="Folylpolyglutamate_synth_CS"/>
</dbReference>
<dbReference type="EC" id="6.3.2.17" evidence="6"/>
<evidence type="ECO:0000256" key="6">
    <source>
        <dbReference type="ARBA" id="ARBA00013025"/>
    </source>
</evidence>
<dbReference type="NCBIfam" id="TIGR01499">
    <property type="entry name" value="folC"/>
    <property type="match status" value="1"/>
</dbReference>
<evidence type="ECO:0000256" key="21">
    <source>
        <dbReference type="PIRNR" id="PIRNR001563"/>
    </source>
</evidence>
<keyword evidence="11 21" id="KW-0067">ATP-binding</keyword>
<comment type="similarity">
    <text evidence="4 21">Belongs to the folylpolyglutamate synthase family.</text>
</comment>
<dbReference type="EC" id="6.3.2.12" evidence="5"/>
<accession>A0ABW6D353</accession>
<evidence type="ECO:0000256" key="9">
    <source>
        <dbReference type="ARBA" id="ARBA00022723"/>
    </source>
</evidence>
<evidence type="ECO:0000256" key="12">
    <source>
        <dbReference type="ARBA" id="ARBA00022842"/>
    </source>
</evidence>
<dbReference type="PROSITE" id="PS01012">
    <property type="entry name" value="FOLYLPOLYGLU_SYNT_2"/>
    <property type="match status" value="1"/>
</dbReference>
<comment type="caution">
    <text evidence="24">The sequence shown here is derived from an EMBL/GenBank/DDBJ whole genome shotgun (WGS) entry which is preliminary data.</text>
</comment>